<protein>
    <submittedName>
        <fullName evidence="1">Uncharacterized protein</fullName>
    </submittedName>
</protein>
<reference evidence="1" key="2">
    <citation type="journal article" date="2015" name="Data Brief">
        <title>Shoot transcriptome of the giant reed, Arundo donax.</title>
        <authorList>
            <person name="Barrero R.A."/>
            <person name="Guerrero F.D."/>
            <person name="Moolhuijzen P."/>
            <person name="Goolsby J.A."/>
            <person name="Tidwell J."/>
            <person name="Bellgard S.E."/>
            <person name="Bellgard M.I."/>
        </authorList>
    </citation>
    <scope>NUCLEOTIDE SEQUENCE</scope>
    <source>
        <tissue evidence="1">Shoot tissue taken approximately 20 cm above the soil surface</tissue>
    </source>
</reference>
<name>A0A0A9FBH0_ARUDO</name>
<reference evidence="1" key="1">
    <citation type="submission" date="2014-09" db="EMBL/GenBank/DDBJ databases">
        <authorList>
            <person name="Magalhaes I.L.F."/>
            <person name="Oliveira U."/>
            <person name="Santos F.R."/>
            <person name="Vidigal T.H.D.A."/>
            <person name="Brescovit A.D."/>
            <person name="Santos A.J."/>
        </authorList>
    </citation>
    <scope>NUCLEOTIDE SEQUENCE</scope>
    <source>
        <tissue evidence="1">Shoot tissue taken approximately 20 cm above the soil surface</tissue>
    </source>
</reference>
<organism evidence="1">
    <name type="scientific">Arundo donax</name>
    <name type="common">Giant reed</name>
    <name type="synonym">Donax arundinaceus</name>
    <dbReference type="NCBI Taxonomy" id="35708"/>
    <lineage>
        <taxon>Eukaryota</taxon>
        <taxon>Viridiplantae</taxon>
        <taxon>Streptophyta</taxon>
        <taxon>Embryophyta</taxon>
        <taxon>Tracheophyta</taxon>
        <taxon>Spermatophyta</taxon>
        <taxon>Magnoliopsida</taxon>
        <taxon>Liliopsida</taxon>
        <taxon>Poales</taxon>
        <taxon>Poaceae</taxon>
        <taxon>PACMAD clade</taxon>
        <taxon>Arundinoideae</taxon>
        <taxon>Arundineae</taxon>
        <taxon>Arundo</taxon>
    </lineage>
</organism>
<dbReference type="EMBL" id="GBRH01190400">
    <property type="protein sequence ID" value="JAE07496.1"/>
    <property type="molecule type" value="Transcribed_RNA"/>
</dbReference>
<accession>A0A0A9FBH0</accession>
<proteinExistence type="predicted"/>
<dbReference type="AlphaFoldDB" id="A0A0A9FBH0"/>
<sequence>MRNLWLEPKECACLNEVNFIPSRKRKEKKSVTVLCSPIFTSFKSLLSLPWQLLSSP</sequence>
<evidence type="ECO:0000313" key="1">
    <source>
        <dbReference type="EMBL" id="JAE07496.1"/>
    </source>
</evidence>